<gene>
    <name evidence="2" type="ORF">HMI01_03160</name>
    <name evidence="3" type="ORF">SAMN05421668_10356</name>
</gene>
<sequence>MKMDNDQQRIVAEGKAKQIAKQEGKYRRAKIWQMGFFAANNTATNIFMFLMMNVAYFATGPIGLGTVVVSTLITGSRIFDGVTDPIIGLWIDKTDGKFGKFRPFMLMGYLTMTVAVLLMFFTNQHAPESMRLIYFVLLYMIYIIGYTFQTAVTKSGQSVITTDPAQRPLFSTFDITLTSILFAAAPIYLSSYLVPKYGGFTANTEALFHEFSLTFIAISGVLTLLAVIGIWSSDISENFGTGKAVKITFKDMVTILKGNRALQMLIVAASTDKLGQQVATNSIVMVVIFGIIIGDFSLYGTLAGIMMIPNIILVLFGTGFASKFGTKKGYIVSTWLSMIAFTSMFLLLWLGEPTAIRMGNWNFMTIAFLIAYVFGTGVRTLSGGLVIPMIPDVTDYETYLTGRYAPGVMGTIFSFVDKMISSLAQTLIGVLLAMIGFREVFPDVDTPYTDSLFWVGTFLFIGTLMIAWIISLVAMKFYPLSKEKMQEVQTELQRRREENLSES</sequence>
<feature type="transmembrane region" description="Helical" evidence="1">
    <location>
        <begin position="101"/>
        <end position="120"/>
    </location>
</feature>
<feature type="transmembrane region" description="Helical" evidence="1">
    <location>
        <begin position="452"/>
        <end position="475"/>
    </location>
</feature>
<keyword evidence="2" id="KW-0762">Sugar transport</keyword>
<evidence type="ECO:0000256" key="1">
    <source>
        <dbReference type="SAM" id="Phobius"/>
    </source>
</evidence>
<dbReference type="AlphaFoldDB" id="A0A1I6Q2K7"/>
<proteinExistence type="predicted"/>
<keyword evidence="1" id="KW-1133">Transmembrane helix</keyword>
<dbReference type="PANTHER" id="PTHR11328:SF24">
    <property type="entry name" value="MAJOR FACILITATOR SUPERFAMILY (MFS) PROFILE DOMAIN-CONTAINING PROTEIN"/>
    <property type="match status" value="1"/>
</dbReference>
<keyword evidence="2" id="KW-0813">Transport</keyword>
<dbReference type="InterPro" id="IPR039672">
    <property type="entry name" value="MFS_2"/>
</dbReference>
<evidence type="ECO:0000313" key="2">
    <source>
        <dbReference type="EMBL" id="GEM03328.1"/>
    </source>
</evidence>
<feature type="transmembrane region" description="Helical" evidence="1">
    <location>
        <begin position="132"/>
        <end position="148"/>
    </location>
</feature>
<dbReference type="Proteomes" id="UP000199139">
    <property type="component" value="Unassembled WGS sequence"/>
</dbReference>
<dbReference type="EMBL" id="FPAI01000003">
    <property type="protein sequence ID" value="SFS46739.1"/>
    <property type="molecule type" value="Genomic_DNA"/>
</dbReference>
<evidence type="ECO:0000313" key="5">
    <source>
        <dbReference type="Proteomes" id="UP000321773"/>
    </source>
</evidence>
<feature type="transmembrane region" description="Helical" evidence="1">
    <location>
        <begin position="31"/>
        <end position="56"/>
    </location>
</feature>
<feature type="transmembrane region" description="Helical" evidence="1">
    <location>
        <begin position="419"/>
        <end position="437"/>
    </location>
</feature>
<dbReference type="InterPro" id="IPR036259">
    <property type="entry name" value="MFS_trans_sf"/>
</dbReference>
<reference evidence="3 4" key="1">
    <citation type="submission" date="2016-10" db="EMBL/GenBank/DDBJ databases">
        <authorList>
            <person name="de Groot N.N."/>
        </authorList>
    </citation>
    <scope>NUCLEOTIDE SEQUENCE [LARGE SCALE GENOMIC DNA]</scope>
    <source>
        <strain evidence="3 4">DSM 17074</strain>
    </source>
</reference>
<dbReference type="SUPFAM" id="SSF103473">
    <property type="entry name" value="MFS general substrate transporter"/>
    <property type="match status" value="1"/>
</dbReference>
<dbReference type="EMBL" id="BJWJ01000002">
    <property type="protein sequence ID" value="GEM03328.1"/>
    <property type="molecule type" value="Genomic_DNA"/>
</dbReference>
<dbReference type="PANTHER" id="PTHR11328">
    <property type="entry name" value="MAJOR FACILITATOR SUPERFAMILY DOMAIN-CONTAINING PROTEIN"/>
    <property type="match status" value="1"/>
</dbReference>
<dbReference type="Pfam" id="PF13347">
    <property type="entry name" value="MFS_2"/>
    <property type="match status" value="1"/>
</dbReference>
<protein>
    <submittedName>
        <fullName evidence="3">Na+/melibiose symporter</fullName>
    </submittedName>
    <submittedName>
        <fullName evidence="2">Sugar transporter</fullName>
    </submittedName>
</protein>
<reference evidence="2 5" key="2">
    <citation type="submission" date="2019-07" db="EMBL/GenBank/DDBJ databases">
        <title>Whole genome shotgun sequence of Halolactibacillus miurensis NBRC 100873.</title>
        <authorList>
            <person name="Hosoyama A."/>
            <person name="Uohara A."/>
            <person name="Ohji S."/>
            <person name="Ichikawa N."/>
        </authorList>
    </citation>
    <scope>NUCLEOTIDE SEQUENCE [LARGE SCALE GENOMIC DNA]</scope>
    <source>
        <strain evidence="2 5">NBRC 100873</strain>
    </source>
</reference>
<accession>A0A1I6Q2K7</accession>
<evidence type="ECO:0000313" key="3">
    <source>
        <dbReference type="EMBL" id="SFS46739.1"/>
    </source>
</evidence>
<feature type="transmembrane region" description="Helical" evidence="1">
    <location>
        <begin position="329"/>
        <end position="349"/>
    </location>
</feature>
<dbReference type="RefSeq" id="WP_197274810.1">
    <property type="nucleotide sequence ID" value="NZ_BJWJ01000002.1"/>
</dbReference>
<evidence type="ECO:0000313" key="4">
    <source>
        <dbReference type="Proteomes" id="UP000199139"/>
    </source>
</evidence>
<feature type="transmembrane region" description="Helical" evidence="1">
    <location>
        <begin position="361"/>
        <end position="381"/>
    </location>
</feature>
<dbReference type="GO" id="GO:0005886">
    <property type="term" value="C:plasma membrane"/>
    <property type="evidence" value="ECO:0007669"/>
    <property type="project" value="TreeGrafter"/>
</dbReference>
<keyword evidence="1" id="KW-0812">Transmembrane</keyword>
<dbReference type="GO" id="GO:0008643">
    <property type="term" value="P:carbohydrate transport"/>
    <property type="evidence" value="ECO:0007669"/>
    <property type="project" value="InterPro"/>
</dbReference>
<dbReference type="Proteomes" id="UP000321773">
    <property type="component" value="Unassembled WGS sequence"/>
</dbReference>
<feature type="transmembrane region" description="Helical" evidence="1">
    <location>
        <begin position="278"/>
        <end position="296"/>
    </location>
</feature>
<keyword evidence="1" id="KW-0472">Membrane</keyword>
<dbReference type="GO" id="GO:0015293">
    <property type="term" value="F:symporter activity"/>
    <property type="evidence" value="ECO:0007669"/>
    <property type="project" value="InterPro"/>
</dbReference>
<keyword evidence="5" id="KW-1185">Reference proteome</keyword>
<dbReference type="STRING" id="306541.SAMN05421668_10356"/>
<feature type="transmembrane region" description="Helical" evidence="1">
    <location>
        <begin position="211"/>
        <end position="231"/>
    </location>
</feature>
<name>A0A1I6Q2K7_9BACI</name>
<organism evidence="3 4">
    <name type="scientific">Halolactibacillus miurensis</name>
    <dbReference type="NCBI Taxonomy" id="306541"/>
    <lineage>
        <taxon>Bacteria</taxon>
        <taxon>Bacillati</taxon>
        <taxon>Bacillota</taxon>
        <taxon>Bacilli</taxon>
        <taxon>Bacillales</taxon>
        <taxon>Bacillaceae</taxon>
        <taxon>Halolactibacillus</taxon>
    </lineage>
</organism>
<feature type="transmembrane region" description="Helical" evidence="1">
    <location>
        <begin position="169"/>
        <end position="191"/>
    </location>
</feature>